<protein>
    <submittedName>
        <fullName evidence="2">Uncharacterized protein LOC101498893</fullName>
    </submittedName>
</protein>
<dbReference type="PaxDb" id="3827-XP_004490507.1"/>
<dbReference type="GO" id="GO:0009507">
    <property type="term" value="C:chloroplast"/>
    <property type="evidence" value="ECO:0007669"/>
    <property type="project" value="TreeGrafter"/>
</dbReference>
<name>A0A1S2XLI5_CICAR</name>
<evidence type="ECO:0000313" key="1">
    <source>
        <dbReference type="Proteomes" id="UP000087171"/>
    </source>
</evidence>
<sequence>MKGSSFVANVQNFSISPSFISSNYRTIFPSHVTLKPLLSKVKVSWLNHGTCVVQKQQKGKSGFVVECTNWSLVKELERELEDEFDSVEKSKSGMTRFREKCGENNGVVELLECLEKEAIMGDDVGKEPNDYNRRAQIFDRSSRVFQALKEFNDHV</sequence>
<reference evidence="2" key="2">
    <citation type="submission" date="2025-08" db="UniProtKB">
        <authorList>
            <consortium name="RefSeq"/>
        </authorList>
    </citation>
    <scope>IDENTIFICATION</scope>
    <source>
        <tissue evidence="2">Etiolated seedlings</tissue>
    </source>
</reference>
<keyword evidence="1" id="KW-1185">Reference proteome</keyword>
<dbReference type="Proteomes" id="UP000087171">
    <property type="component" value="Chromosome Ca2"/>
</dbReference>
<dbReference type="RefSeq" id="XP_004490507.1">
    <property type="nucleotide sequence ID" value="XM_004490450.3"/>
</dbReference>
<evidence type="ECO:0000313" key="2">
    <source>
        <dbReference type="RefSeq" id="XP_004490507.1"/>
    </source>
</evidence>
<proteinExistence type="predicted"/>
<reference evidence="1" key="1">
    <citation type="journal article" date="2013" name="Nat. Biotechnol.">
        <title>Draft genome sequence of chickpea (Cicer arietinum) provides a resource for trait improvement.</title>
        <authorList>
            <person name="Varshney R.K."/>
            <person name="Song C."/>
            <person name="Saxena R.K."/>
            <person name="Azam S."/>
            <person name="Yu S."/>
            <person name="Sharpe A.G."/>
            <person name="Cannon S."/>
            <person name="Baek J."/>
            <person name="Rosen B.D."/>
            <person name="Tar'an B."/>
            <person name="Millan T."/>
            <person name="Zhang X."/>
            <person name="Ramsay L.D."/>
            <person name="Iwata A."/>
            <person name="Wang Y."/>
            <person name="Nelson W."/>
            <person name="Farmer A.D."/>
            <person name="Gaur P.M."/>
            <person name="Soderlund C."/>
            <person name="Penmetsa R.V."/>
            <person name="Xu C."/>
            <person name="Bharti A.K."/>
            <person name="He W."/>
            <person name="Winter P."/>
            <person name="Zhao S."/>
            <person name="Hane J.K."/>
            <person name="Carrasquilla-Garcia N."/>
            <person name="Condie J.A."/>
            <person name="Upadhyaya H.D."/>
            <person name="Luo M.C."/>
            <person name="Thudi M."/>
            <person name="Gowda C.L."/>
            <person name="Singh N.P."/>
            <person name="Lichtenzveig J."/>
            <person name="Gali K.K."/>
            <person name="Rubio J."/>
            <person name="Nadarajan N."/>
            <person name="Dolezel J."/>
            <person name="Bansal K.C."/>
            <person name="Xu X."/>
            <person name="Edwards D."/>
            <person name="Zhang G."/>
            <person name="Kahl G."/>
            <person name="Gil J."/>
            <person name="Singh K.B."/>
            <person name="Datta S.K."/>
            <person name="Jackson S.A."/>
            <person name="Wang J."/>
            <person name="Cook D.R."/>
        </authorList>
    </citation>
    <scope>NUCLEOTIDE SEQUENCE [LARGE SCALE GENOMIC DNA]</scope>
    <source>
        <strain evidence="1">cv. CDC Frontier</strain>
    </source>
</reference>
<dbReference type="PANTHER" id="PTHR37758">
    <property type="entry name" value="OS03G0334300 PROTEIN"/>
    <property type="match status" value="1"/>
</dbReference>
<organism evidence="1 2">
    <name type="scientific">Cicer arietinum</name>
    <name type="common">Chickpea</name>
    <name type="synonym">Garbanzo</name>
    <dbReference type="NCBI Taxonomy" id="3827"/>
    <lineage>
        <taxon>Eukaryota</taxon>
        <taxon>Viridiplantae</taxon>
        <taxon>Streptophyta</taxon>
        <taxon>Embryophyta</taxon>
        <taxon>Tracheophyta</taxon>
        <taxon>Spermatophyta</taxon>
        <taxon>Magnoliopsida</taxon>
        <taxon>eudicotyledons</taxon>
        <taxon>Gunneridae</taxon>
        <taxon>Pentapetalae</taxon>
        <taxon>rosids</taxon>
        <taxon>fabids</taxon>
        <taxon>Fabales</taxon>
        <taxon>Fabaceae</taxon>
        <taxon>Papilionoideae</taxon>
        <taxon>50 kb inversion clade</taxon>
        <taxon>NPAAA clade</taxon>
        <taxon>Hologalegina</taxon>
        <taxon>IRL clade</taxon>
        <taxon>Cicereae</taxon>
        <taxon>Cicer</taxon>
    </lineage>
</organism>
<dbReference type="eggNOG" id="ENOG502S6XS">
    <property type="taxonomic scope" value="Eukaryota"/>
</dbReference>
<dbReference type="OrthoDB" id="1576084at2759"/>
<dbReference type="AlphaFoldDB" id="A0A1S2XLI5"/>
<dbReference type="PANTHER" id="PTHR37758:SF1">
    <property type="entry name" value="OS03G0334300 PROTEIN"/>
    <property type="match status" value="1"/>
</dbReference>
<accession>A0A1S2XLI5</accession>
<gene>
    <name evidence="2" type="primary">LOC101498893</name>
</gene>